<dbReference type="CDD" id="cd01770">
    <property type="entry name" value="UBX_UBXN2"/>
    <property type="match status" value="1"/>
</dbReference>
<dbReference type="InterPro" id="IPR029071">
    <property type="entry name" value="Ubiquitin-like_domsf"/>
</dbReference>
<evidence type="ECO:0000256" key="2">
    <source>
        <dbReference type="SAM" id="MobiDB-lite"/>
    </source>
</evidence>
<dbReference type="InterPro" id="IPR009060">
    <property type="entry name" value="UBA-like_sf"/>
</dbReference>
<dbReference type="Proteomes" id="UP000239563">
    <property type="component" value="Chromosome VII"/>
</dbReference>
<feature type="domain" description="SEP" evidence="4">
    <location>
        <begin position="263"/>
        <end position="328"/>
    </location>
</feature>
<dbReference type="GO" id="GO:0031468">
    <property type="term" value="P:nuclear membrane reassembly"/>
    <property type="evidence" value="ECO:0007669"/>
    <property type="project" value="TreeGrafter"/>
</dbReference>
<dbReference type="GO" id="GO:0007030">
    <property type="term" value="P:Golgi organization"/>
    <property type="evidence" value="ECO:0007669"/>
    <property type="project" value="TreeGrafter"/>
</dbReference>
<dbReference type="CDD" id="cd14348">
    <property type="entry name" value="UBA_p47"/>
    <property type="match status" value="1"/>
</dbReference>
<evidence type="ECO:0000256" key="1">
    <source>
        <dbReference type="ARBA" id="ARBA00022786"/>
    </source>
</evidence>
<evidence type="ECO:0000313" key="6">
    <source>
        <dbReference type="Proteomes" id="UP000239563"/>
    </source>
</evidence>
<sequence>MDDESIQQFASITGASTERARFFLEAAGGDLQTAMSSFYESEPAQSEAGAEADAGAASTNASSAPAVPDDYTGPRTLSGQPVDPSAVSGFGGASSESSRPSRPAAGGASRGGISTFRDLQSASSGGPSRRAGDDDDDDDDADDDEMNYFAGGERSALSVENPEARRRRDQTGGDLVQEILRRAAEEGKRHPEELAAAGAKSSGSRSAASSSLAFTGRGRTINDAADPEPSSSTTSMPGSFGNRTGAGNANDEEDDDEDGEGEVAIRNLTFWQDGFSIEDGELLRYDDPAHAQTLAAINSGHAPLDLLNIRFGQQVHVHVHRRTDEKYKPPPMKAFGGSGNRLGSPAPASFASASRSQPPAAAASAASSSAGASAQDFQVDADKPTTQLQIRLGDGQRMTARLNTHHTVADVRSYINAANPGMSTRSYTLNASFPPKPLTDESLTLQDAGLLNAVVIQKFV</sequence>
<protein>
    <submittedName>
        <fullName evidence="5">Related to SHP1-potential regulatory subunit for Glc7p</fullName>
    </submittedName>
</protein>
<dbReference type="GO" id="GO:0000045">
    <property type="term" value="P:autophagosome assembly"/>
    <property type="evidence" value="ECO:0007669"/>
    <property type="project" value="TreeGrafter"/>
</dbReference>
<feature type="compositionally biased region" description="Low complexity" evidence="2">
    <location>
        <begin position="344"/>
        <end position="368"/>
    </location>
</feature>
<dbReference type="GO" id="GO:0043161">
    <property type="term" value="P:proteasome-mediated ubiquitin-dependent protein catabolic process"/>
    <property type="evidence" value="ECO:0007669"/>
    <property type="project" value="TreeGrafter"/>
</dbReference>
<feature type="compositionally biased region" description="Low complexity" evidence="2">
    <location>
        <begin position="93"/>
        <end position="107"/>
    </location>
</feature>
<dbReference type="InterPro" id="IPR036241">
    <property type="entry name" value="NSFL1C_SEP_dom_sf"/>
</dbReference>
<dbReference type="PANTHER" id="PTHR23333">
    <property type="entry name" value="UBX DOMAIN CONTAINING PROTEIN"/>
    <property type="match status" value="1"/>
</dbReference>
<feature type="domain" description="UBX" evidence="3">
    <location>
        <begin position="381"/>
        <end position="458"/>
    </location>
</feature>
<dbReference type="GO" id="GO:0043130">
    <property type="term" value="F:ubiquitin binding"/>
    <property type="evidence" value="ECO:0007669"/>
    <property type="project" value="TreeGrafter"/>
</dbReference>
<evidence type="ECO:0000313" key="5">
    <source>
        <dbReference type="EMBL" id="SJX63120.1"/>
    </source>
</evidence>
<evidence type="ECO:0000259" key="4">
    <source>
        <dbReference type="PROSITE" id="PS51399"/>
    </source>
</evidence>
<dbReference type="InterPro" id="IPR001012">
    <property type="entry name" value="UBX_dom"/>
</dbReference>
<organism evidence="5 6">
    <name type="scientific">Sporisorium reilianum f. sp. reilianum</name>
    <dbReference type="NCBI Taxonomy" id="72559"/>
    <lineage>
        <taxon>Eukaryota</taxon>
        <taxon>Fungi</taxon>
        <taxon>Dikarya</taxon>
        <taxon>Basidiomycota</taxon>
        <taxon>Ustilaginomycotina</taxon>
        <taxon>Ustilaginomycetes</taxon>
        <taxon>Ustilaginales</taxon>
        <taxon>Ustilaginaceae</taxon>
        <taxon>Sporisorium</taxon>
    </lineage>
</organism>
<dbReference type="PROSITE" id="PS50033">
    <property type="entry name" value="UBX"/>
    <property type="match status" value="1"/>
</dbReference>
<dbReference type="SUPFAM" id="SSF54236">
    <property type="entry name" value="Ubiquitin-like"/>
    <property type="match status" value="1"/>
</dbReference>
<dbReference type="Pfam" id="PF14555">
    <property type="entry name" value="UBA_4"/>
    <property type="match status" value="1"/>
</dbReference>
<dbReference type="GO" id="GO:0005829">
    <property type="term" value="C:cytosol"/>
    <property type="evidence" value="ECO:0007669"/>
    <property type="project" value="TreeGrafter"/>
</dbReference>
<dbReference type="PANTHER" id="PTHR23333:SF20">
    <property type="entry name" value="NSFL1 COFACTOR P47"/>
    <property type="match status" value="1"/>
</dbReference>
<dbReference type="GO" id="GO:0005634">
    <property type="term" value="C:nucleus"/>
    <property type="evidence" value="ECO:0007669"/>
    <property type="project" value="TreeGrafter"/>
</dbReference>
<dbReference type="Pfam" id="PF08059">
    <property type="entry name" value="SEP"/>
    <property type="match status" value="1"/>
</dbReference>
<feature type="compositionally biased region" description="Basic and acidic residues" evidence="2">
    <location>
        <begin position="162"/>
        <end position="171"/>
    </location>
</feature>
<feature type="compositionally biased region" description="Low complexity" evidence="2">
    <location>
        <begin position="43"/>
        <end position="66"/>
    </location>
</feature>
<dbReference type="SUPFAM" id="SSF46934">
    <property type="entry name" value="UBA-like"/>
    <property type="match status" value="1"/>
</dbReference>
<evidence type="ECO:0000259" key="3">
    <source>
        <dbReference type="PROSITE" id="PS50033"/>
    </source>
</evidence>
<dbReference type="EMBL" id="LT795060">
    <property type="protein sequence ID" value="SJX63120.1"/>
    <property type="molecule type" value="Genomic_DNA"/>
</dbReference>
<dbReference type="Pfam" id="PF00789">
    <property type="entry name" value="UBX"/>
    <property type="match status" value="1"/>
</dbReference>
<dbReference type="Gene3D" id="1.10.8.10">
    <property type="entry name" value="DNA helicase RuvA subunit, C-terminal domain"/>
    <property type="match status" value="1"/>
</dbReference>
<keyword evidence="1" id="KW-0833">Ubl conjugation pathway</keyword>
<proteinExistence type="predicted"/>
<dbReference type="FunFam" id="3.30.420.210:FF:000002">
    <property type="entry name" value="UBX domain-containing protein 1"/>
    <property type="match status" value="1"/>
</dbReference>
<dbReference type="PROSITE" id="PS51399">
    <property type="entry name" value="SEP"/>
    <property type="match status" value="1"/>
</dbReference>
<dbReference type="SMART" id="SM00166">
    <property type="entry name" value="UBX"/>
    <property type="match status" value="1"/>
</dbReference>
<name>A0A2N8UEF3_9BASI</name>
<dbReference type="InterPro" id="IPR012989">
    <property type="entry name" value="SEP_domain"/>
</dbReference>
<feature type="region of interest" description="Disordered" evidence="2">
    <location>
        <begin position="321"/>
        <end position="368"/>
    </location>
</feature>
<dbReference type="GO" id="GO:0061025">
    <property type="term" value="P:membrane fusion"/>
    <property type="evidence" value="ECO:0007669"/>
    <property type="project" value="TreeGrafter"/>
</dbReference>
<dbReference type="Gene3D" id="3.30.420.210">
    <property type="entry name" value="SEP domain"/>
    <property type="match status" value="1"/>
</dbReference>
<dbReference type="FunFam" id="3.10.20.90:FF:000179">
    <property type="entry name" value="Plant UBX domain-containing protein 4"/>
    <property type="match status" value="1"/>
</dbReference>
<dbReference type="Gene3D" id="3.10.20.90">
    <property type="entry name" value="Phosphatidylinositol 3-kinase Catalytic Subunit, Chain A, domain 1"/>
    <property type="match status" value="1"/>
</dbReference>
<gene>
    <name evidence="5" type="ORF">SRS1_13946</name>
</gene>
<feature type="compositionally biased region" description="Basic and acidic residues" evidence="2">
    <location>
        <begin position="179"/>
        <end position="193"/>
    </location>
</feature>
<accession>A0A2N8UEF3</accession>
<reference evidence="5 6" key="1">
    <citation type="submission" date="2017-02" db="EMBL/GenBank/DDBJ databases">
        <authorList>
            <person name="Peterson S.W."/>
        </authorList>
    </citation>
    <scope>NUCLEOTIDE SEQUENCE [LARGE SCALE GENOMIC DNA]</scope>
    <source>
        <strain evidence="5 6">SRS1_H2-8</strain>
    </source>
</reference>
<dbReference type="SMART" id="SM00553">
    <property type="entry name" value="SEP"/>
    <property type="match status" value="1"/>
</dbReference>
<dbReference type="SUPFAM" id="SSF102848">
    <property type="entry name" value="NSFL1 (p97 ATPase) cofactor p47, SEP domain"/>
    <property type="match status" value="1"/>
</dbReference>
<dbReference type="AlphaFoldDB" id="A0A2N8UEF3"/>
<feature type="compositionally biased region" description="Low complexity" evidence="2">
    <location>
        <begin position="194"/>
        <end position="213"/>
    </location>
</feature>
<feature type="compositionally biased region" description="Acidic residues" evidence="2">
    <location>
        <begin position="250"/>
        <end position="260"/>
    </location>
</feature>
<dbReference type="FunFam" id="1.10.8.10:FF:000020">
    <property type="entry name" value="NSFL1 (p97) cofactor (p47)"/>
    <property type="match status" value="1"/>
</dbReference>
<feature type="region of interest" description="Disordered" evidence="2">
    <location>
        <begin position="35"/>
        <end position="260"/>
    </location>
</feature>
<feature type="compositionally biased region" description="Acidic residues" evidence="2">
    <location>
        <begin position="133"/>
        <end position="146"/>
    </location>
</feature>